<dbReference type="AlphaFoldDB" id="A0A4Y2DTM4"/>
<dbReference type="EMBL" id="BGPR01000416">
    <property type="protein sequence ID" value="GBM19064.1"/>
    <property type="molecule type" value="Genomic_DNA"/>
</dbReference>
<keyword evidence="2" id="KW-1185">Reference proteome</keyword>
<accession>A0A4Y2DTM4</accession>
<dbReference type="Proteomes" id="UP000499080">
    <property type="component" value="Unassembled WGS sequence"/>
</dbReference>
<sequence>MYSGRAIILVFLMKENKSQFLLRFNLCGFDVEISRWVTSLTENKIDSISKLFFFPFFNGEQDPTNRGQASHGKDDILVAREQSIKVRRPHCSYSVEEVNVFEGLIPKVDKMVTKLPISYLSSA</sequence>
<proteinExistence type="predicted"/>
<evidence type="ECO:0000313" key="1">
    <source>
        <dbReference type="EMBL" id="GBM19064.1"/>
    </source>
</evidence>
<name>A0A4Y2DTM4_ARAVE</name>
<evidence type="ECO:0000313" key="2">
    <source>
        <dbReference type="Proteomes" id="UP000499080"/>
    </source>
</evidence>
<protein>
    <submittedName>
        <fullName evidence="1">Uncharacterized protein</fullName>
    </submittedName>
</protein>
<comment type="caution">
    <text evidence="1">The sequence shown here is derived from an EMBL/GenBank/DDBJ whole genome shotgun (WGS) entry which is preliminary data.</text>
</comment>
<reference evidence="1 2" key="1">
    <citation type="journal article" date="2019" name="Sci. Rep.">
        <title>Orb-weaving spider Araneus ventricosus genome elucidates the spidroin gene catalogue.</title>
        <authorList>
            <person name="Kono N."/>
            <person name="Nakamura H."/>
            <person name="Ohtoshi R."/>
            <person name="Moran D.A.P."/>
            <person name="Shinohara A."/>
            <person name="Yoshida Y."/>
            <person name="Fujiwara M."/>
            <person name="Mori M."/>
            <person name="Tomita M."/>
            <person name="Arakawa K."/>
        </authorList>
    </citation>
    <scope>NUCLEOTIDE SEQUENCE [LARGE SCALE GENOMIC DNA]</scope>
</reference>
<gene>
    <name evidence="1" type="ORF">AVEN_236893_1</name>
</gene>
<organism evidence="1 2">
    <name type="scientific">Araneus ventricosus</name>
    <name type="common">Orbweaver spider</name>
    <name type="synonym">Epeira ventricosa</name>
    <dbReference type="NCBI Taxonomy" id="182803"/>
    <lineage>
        <taxon>Eukaryota</taxon>
        <taxon>Metazoa</taxon>
        <taxon>Ecdysozoa</taxon>
        <taxon>Arthropoda</taxon>
        <taxon>Chelicerata</taxon>
        <taxon>Arachnida</taxon>
        <taxon>Araneae</taxon>
        <taxon>Araneomorphae</taxon>
        <taxon>Entelegynae</taxon>
        <taxon>Araneoidea</taxon>
        <taxon>Araneidae</taxon>
        <taxon>Araneus</taxon>
    </lineage>
</organism>